<accession>A0A2V3A775</accession>
<evidence type="ECO:0000313" key="14">
    <source>
        <dbReference type="Proteomes" id="UP000247150"/>
    </source>
</evidence>
<dbReference type="InterPro" id="IPR029044">
    <property type="entry name" value="Nucleotide-diphossugar_trans"/>
</dbReference>
<dbReference type="Pfam" id="PF00483">
    <property type="entry name" value="NTP_transferase"/>
    <property type="match status" value="1"/>
</dbReference>
<gene>
    <name evidence="13" type="ORF">DFO73_101188</name>
</gene>
<organism evidence="13 14">
    <name type="scientific">Cytobacillus oceanisediminis</name>
    <dbReference type="NCBI Taxonomy" id="665099"/>
    <lineage>
        <taxon>Bacteria</taxon>
        <taxon>Bacillati</taxon>
        <taxon>Bacillota</taxon>
        <taxon>Bacilli</taxon>
        <taxon>Bacillales</taxon>
        <taxon>Bacillaceae</taxon>
        <taxon>Cytobacillus</taxon>
    </lineage>
</organism>
<dbReference type="InterPro" id="IPR005835">
    <property type="entry name" value="NTP_transferase_dom"/>
</dbReference>
<proteinExistence type="inferred from homology"/>
<dbReference type="Gene3D" id="3.90.550.10">
    <property type="entry name" value="Spore Coat Polysaccharide Biosynthesis Protein SpsA, Chain A"/>
    <property type="match status" value="1"/>
</dbReference>
<evidence type="ECO:0000256" key="4">
    <source>
        <dbReference type="ARBA" id="ARBA00017654"/>
    </source>
</evidence>
<evidence type="ECO:0000256" key="7">
    <source>
        <dbReference type="ARBA" id="ARBA00022723"/>
    </source>
</evidence>
<evidence type="ECO:0000256" key="6">
    <source>
        <dbReference type="ARBA" id="ARBA00022695"/>
    </source>
</evidence>
<sequence>MKGVILAGGNGTRLIPFTRVINKHLLPVGPYPMIYWPIRRLRDAGINDILIITNKKQLSSFIDILGFGENQDVRIQYQIQENEGGGIADALMNAKSFIDHGKFIALLGDNVFEDSLTPYIKAFQEQKEGARIFLKELKDPTRYGVPLIDPTTKKIISIIEKPADPPSFYCVTGIYMYDQEVFNIIENIYPSSRNELEITDVNNLYIKQGLLHYDVLKGWWIDAGTHESLYKAQRYVCANQFGEEIN</sequence>
<evidence type="ECO:0000256" key="1">
    <source>
        <dbReference type="ARBA" id="ARBA00001946"/>
    </source>
</evidence>
<dbReference type="PANTHER" id="PTHR43532:SF1">
    <property type="entry name" value="GLUCOSE-1-PHOSPHATE THYMIDYLYLTRANSFERASE 1"/>
    <property type="match status" value="1"/>
</dbReference>
<keyword evidence="5 13" id="KW-0808">Transferase</keyword>
<dbReference type="PANTHER" id="PTHR43532">
    <property type="entry name" value="GLUCOSE-1-PHOSPHATE THYMIDYLYLTRANSFERASE"/>
    <property type="match status" value="1"/>
</dbReference>
<evidence type="ECO:0000256" key="10">
    <source>
        <dbReference type="ARBA" id="ARBA00032598"/>
    </source>
</evidence>
<evidence type="ECO:0000259" key="12">
    <source>
        <dbReference type="Pfam" id="PF00483"/>
    </source>
</evidence>
<evidence type="ECO:0000256" key="3">
    <source>
        <dbReference type="ARBA" id="ARBA00012461"/>
    </source>
</evidence>
<dbReference type="SUPFAM" id="SSF53448">
    <property type="entry name" value="Nucleotide-diphospho-sugar transferases"/>
    <property type="match status" value="1"/>
</dbReference>
<evidence type="ECO:0000256" key="5">
    <source>
        <dbReference type="ARBA" id="ARBA00022679"/>
    </source>
</evidence>
<evidence type="ECO:0000256" key="9">
    <source>
        <dbReference type="ARBA" id="ARBA00032492"/>
    </source>
</evidence>
<keyword evidence="7" id="KW-0479">Metal-binding</keyword>
<dbReference type="EMBL" id="QGTW01000001">
    <property type="protein sequence ID" value="PWW31930.1"/>
    <property type="molecule type" value="Genomic_DNA"/>
</dbReference>
<comment type="catalytic activity">
    <reaction evidence="11">
        <text>dTTP + alpha-D-glucose 1-phosphate + H(+) = dTDP-alpha-D-glucose + diphosphate</text>
        <dbReference type="Rhea" id="RHEA:15225"/>
        <dbReference type="ChEBI" id="CHEBI:15378"/>
        <dbReference type="ChEBI" id="CHEBI:33019"/>
        <dbReference type="ChEBI" id="CHEBI:37568"/>
        <dbReference type="ChEBI" id="CHEBI:57477"/>
        <dbReference type="ChEBI" id="CHEBI:58601"/>
        <dbReference type="EC" id="2.7.7.24"/>
    </reaction>
</comment>
<feature type="domain" description="Nucleotidyl transferase" evidence="12">
    <location>
        <begin position="2"/>
        <end position="236"/>
    </location>
</feature>
<evidence type="ECO:0000313" key="13">
    <source>
        <dbReference type="EMBL" id="PWW31930.1"/>
    </source>
</evidence>
<dbReference type="GO" id="GO:0008879">
    <property type="term" value="F:glucose-1-phosphate thymidylyltransferase activity"/>
    <property type="evidence" value="ECO:0007669"/>
    <property type="project" value="UniProtKB-EC"/>
</dbReference>
<keyword evidence="6" id="KW-0548">Nucleotidyltransferase</keyword>
<evidence type="ECO:0000256" key="11">
    <source>
        <dbReference type="ARBA" id="ARBA00049336"/>
    </source>
</evidence>
<dbReference type="AlphaFoldDB" id="A0A2V3A775"/>
<name>A0A2V3A775_9BACI</name>
<dbReference type="RefSeq" id="WP_110062910.1">
    <property type="nucleotide sequence ID" value="NZ_QGTW01000001.1"/>
</dbReference>
<protein>
    <recommendedName>
        <fullName evidence="4">Glucose-1-phosphate thymidylyltransferase</fullName>
        <ecNumber evidence="3">2.7.7.24</ecNumber>
    </recommendedName>
    <alternativeName>
        <fullName evidence="10">dTDP-glucose pyrophosphorylase</fullName>
    </alternativeName>
    <alternativeName>
        <fullName evidence="9">dTDP-glucose synthase</fullName>
    </alternativeName>
</protein>
<comment type="caution">
    <text evidence="13">The sequence shown here is derived from an EMBL/GenBank/DDBJ whole genome shotgun (WGS) entry which is preliminary data.</text>
</comment>
<reference evidence="13 14" key="1">
    <citation type="submission" date="2018-05" db="EMBL/GenBank/DDBJ databases">
        <title>Freshwater and sediment microbial communities from various areas in North America, analyzing microbe dynamics in response to fracking.</title>
        <authorList>
            <person name="Lamendella R."/>
        </authorList>
    </citation>
    <scope>NUCLEOTIDE SEQUENCE [LARGE SCALE GENOMIC DNA]</scope>
    <source>
        <strain evidence="13 14">15_TX</strain>
    </source>
</reference>
<comment type="cofactor">
    <cofactor evidence="1">
        <name>Mg(2+)</name>
        <dbReference type="ChEBI" id="CHEBI:18420"/>
    </cofactor>
</comment>
<dbReference type="OrthoDB" id="9803871at2"/>
<evidence type="ECO:0000256" key="2">
    <source>
        <dbReference type="ARBA" id="ARBA00010480"/>
    </source>
</evidence>
<evidence type="ECO:0000256" key="8">
    <source>
        <dbReference type="ARBA" id="ARBA00022842"/>
    </source>
</evidence>
<dbReference type="Proteomes" id="UP000247150">
    <property type="component" value="Unassembled WGS sequence"/>
</dbReference>
<dbReference type="EC" id="2.7.7.24" evidence="3"/>
<keyword evidence="8" id="KW-0460">Magnesium</keyword>
<comment type="similarity">
    <text evidence="2">Belongs to the glucose-1-phosphate thymidylyltransferase family.</text>
</comment>
<dbReference type="GO" id="GO:0046872">
    <property type="term" value="F:metal ion binding"/>
    <property type="evidence" value="ECO:0007669"/>
    <property type="project" value="UniProtKB-KW"/>
</dbReference>
<dbReference type="InterPro" id="IPR005907">
    <property type="entry name" value="G1P_thy_trans_s"/>
</dbReference>